<comment type="caution">
    <text evidence="1">The sequence shown here is derived from an EMBL/GenBank/DDBJ whole genome shotgun (WGS) entry which is preliminary data.</text>
</comment>
<dbReference type="InterPro" id="IPR050867">
    <property type="entry name" value="NiFe/NiFeSe_hydrgnase_LSU"/>
</dbReference>
<dbReference type="EMBL" id="JAQQLI010000022">
    <property type="protein sequence ID" value="MDC7786990.1"/>
    <property type="molecule type" value="Genomic_DNA"/>
</dbReference>
<evidence type="ECO:0000313" key="1">
    <source>
        <dbReference type="EMBL" id="MDC7786990.1"/>
    </source>
</evidence>
<proteinExistence type="predicted"/>
<organism evidence="1 2">
    <name type="scientific">Rhodoplanes tepidamans</name>
    <name type="common">Rhodoplanes cryptolactis</name>
    <dbReference type="NCBI Taxonomy" id="200616"/>
    <lineage>
        <taxon>Bacteria</taxon>
        <taxon>Pseudomonadati</taxon>
        <taxon>Pseudomonadota</taxon>
        <taxon>Alphaproteobacteria</taxon>
        <taxon>Hyphomicrobiales</taxon>
        <taxon>Nitrobacteraceae</taxon>
        <taxon>Rhodoplanes</taxon>
    </lineage>
</organism>
<evidence type="ECO:0000313" key="2">
    <source>
        <dbReference type="Proteomes" id="UP001165652"/>
    </source>
</evidence>
<dbReference type="Proteomes" id="UP001165652">
    <property type="component" value="Unassembled WGS sequence"/>
</dbReference>
<protein>
    <submittedName>
        <fullName evidence="1">Nickel-dependent hydrogenase large subunit</fullName>
    </submittedName>
</protein>
<reference evidence="1" key="2">
    <citation type="submission" date="2023-02" db="EMBL/GenBank/DDBJ databases">
        <authorList>
            <person name="Rayyan A."/>
            <person name="Meyer T."/>
            <person name="Kyndt J.A."/>
        </authorList>
    </citation>
    <scope>NUCLEOTIDE SEQUENCE</scope>
    <source>
        <strain evidence="1">DSM 9987</strain>
    </source>
</reference>
<dbReference type="Gene3D" id="1.10.645.10">
    <property type="entry name" value="Cytochrome-c3 Hydrogenase, chain B"/>
    <property type="match status" value="2"/>
</dbReference>
<dbReference type="PANTHER" id="PTHR42958">
    <property type="entry name" value="HYDROGENASE-2 LARGE CHAIN"/>
    <property type="match status" value="1"/>
</dbReference>
<dbReference type="Pfam" id="PF00374">
    <property type="entry name" value="NiFeSe_Hases"/>
    <property type="match status" value="1"/>
</dbReference>
<sequence>MDREARIDAGRVIVSIDLRAGRVASATVRSERPRGLATLFVGRAPDAVPDLARRLFALCGLSQATAARHALRAAGAALAGPAPDAERDALAAERLAEHLRATVIDWSGAVPLAAAERAAVPAALSALAGTAVDAAALGPALAALGLAGGASAEWVAGSWAGRLLGFARTALPRLAAGWPDPLSAADDAAVLAALDRDGDAFAAQPGLPGRAPQTGPAARAALGGAPATQPAARLAARLAEIAAAAAHLSGVRPLDATPVTAGRLDTGTGFAAVETPRGRLHHLAALDRSDRVARYLILAPTEWNFAAGGPCAAALAGIEIGPGDPSGTIRRLASLFDPCVECRVEVRGTAGGADDRQEGS</sequence>
<dbReference type="SUPFAM" id="SSF56762">
    <property type="entry name" value="HydB/Nqo4-like"/>
    <property type="match status" value="1"/>
</dbReference>
<reference evidence="1" key="1">
    <citation type="journal article" date="2023" name="Microbiol Resour">
        <title>Genome Sequences of Rhodoplanes serenus and Two Thermotolerant Strains, Rhodoplanes tepidamans and 'Rhodoplanes cryptolactis,' Further Refine the Genus.</title>
        <authorList>
            <person name="Rayyan A.A."/>
            <person name="Kyndt J.A."/>
        </authorList>
    </citation>
    <scope>NUCLEOTIDE SEQUENCE</scope>
    <source>
        <strain evidence="1">DSM 9987</strain>
    </source>
</reference>
<gene>
    <name evidence="1" type="ORF">PQJ73_14955</name>
</gene>
<dbReference type="RefSeq" id="WP_272777833.1">
    <property type="nucleotide sequence ID" value="NZ_JAQQLI010000022.1"/>
</dbReference>
<dbReference type="InterPro" id="IPR001501">
    <property type="entry name" value="Ni-dep_hyd_lsu"/>
</dbReference>
<keyword evidence="2" id="KW-1185">Reference proteome</keyword>
<dbReference type="PANTHER" id="PTHR42958:SF4">
    <property type="entry name" value="HYDROGENASE EXPRESSION_FORMATION PROTEIN HUPK"/>
    <property type="match status" value="1"/>
</dbReference>
<dbReference type="InterPro" id="IPR029014">
    <property type="entry name" value="NiFe-Hase_large"/>
</dbReference>
<name>A0ABT5JBC9_RHOTP</name>
<accession>A0ABT5JBC9</accession>